<accession>Q13E77</accession>
<dbReference type="Proteomes" id="UP000001818">
    <property type="component" value="Chromosome"/>
</dbReference>
<dbReference type="HOGENOM" id="CLU_1244083_0_0_5"/>
<dbReference type="EMBL" id="CP000283">
    <property type="protein sequence ID" value="ABE37612.1"/>
    <property type="molecule type" value="Genomic_DNA"/>
</dbReference>
<organism evidence="1 2">
    <name type="scientific">Rhodopseudomonas palustris (strain BisB5)</name>
    <dbReference type="NCBI Taxonomy" id="316057"/>
    <lineage>
        <taxon>Bacteria</taxon>
        <taxon>Pseudomonadati</taxon>
        <taxon>Pseudomonadota</taxon>
        <taxon>Alphaproteobacteria</taxon>
        <taxon>Hyphomicrobiales</taxon>
        <taxon>Nitrobacteraceae</taxon>
        <taxon>Rhodopseudomonas</taxon>
    </lineage>
</organism>
<dbReference type="eggNOG" id="ENOG5032V4U">
    <property type="taxonomic scope" value="Bacteria"/>
</dbReference>
<dbReference type="KEGG" id="rpd:RPD_0374"/>
<sequence>MDPVLTEIPGRILDLAFGALSQANMHAVFSDAGNEHWDFISVTNTAHAGELFLKAIIAKEHPLLIFKDLFSLDDNRTDSIELVNLIKRGKTHEFERLPQIIWAVTGKRIPNPECYERLRRARNSIQHFCAPEDEDFRDLSLEFIYTIIDPLIFEHFESFAIEYHEDHSAGDDYVVATLLRKQLRFSVPDDFDITEIRIRDEISASSQTYREWITGELNRIGRLDLLNK</sequence>
<evidence type="ECO:0000313" key="2">
    <source>
        <dbReference type="Proteomes" id="UP000001818"/>
    </source>
</evidence>
<evidence type="ECO:0000313" key="1">
    <source>
        <dbReference type="EMBL" id="ABE37612.1"/>
    </source>
</evidence>
<dbReference type="AlphaFoldDB" id="Q13E77"/>
<dbReference type="BioCyc" id="RPAL316057:RPD_RS01930-MONOMER"/>
<gene>
    <name evidence="1" type="ordered locus">RPD_0374</name>
</gene>
<name>Q13E77_RHOPS</name>
<protein>
    <submittedName>
        <fullName evidence="1">Uncharacterized protein</fullName>
    </submittedName>
</protein>
<dbReference type="STRING" id="316057.RPD_0374"/>
<proteinExistence type="predicted"/>
<reference evidence="1 2" key="1">
    <citation type="submission" date="2006-03" db="EMBL/GenBank/DDBJ databases">
        <title>Complete sequence of Rhodopseudomonas palustris BisB5.</title>
        <authorList>
            <consortium name="US DOE Joint Genome Institute"/>
            <person name="Copeland A."/>
            <person name="Lucas S."/>
            <person name="Lapidus A."/>
            <person name="Barry K."/>
            <person name="Detter J.C."/>
            <person name="Glavina del Rio T."/>
            <person name="Hammon N."/>
            <person name="Israni S."/>
            <person name="Dalin E."/>
            <person name="Tice H."/>
            <person name="Pitluck S."/>
            <person name="Chain P."/>
            <person name="Malfatti S."/>
            <person name="Shin M."/>
            <person name="Vergez L."/>
            <person name="Schmutz J."/>
            <person name="Larimer F."/>
            <person name="Land M."/>
            <person name="Hauser L."/>
            <person name="Pelletier D.A."/>
            <person name="Kyrpides N."/>
            <person name="Lykidis A."/>
            <person name="Oda Y."/>
            <person name="Harwood C.S."/>
            <person name="Richardson P."/>
        </authorList>
    </citation>
    <scope>NUCLEOTIDE SEQUENCE [LARGE SCALE GENOMIC DNA]</scope>
    <source>
        <strain evidence="1 2">BisB5</strain>
    </source>
</reference>